<dbReference type="RefSeq" id="WP_109810327.1">
    <property type="nucleotide sequence ID" value="NZ_QGKU01000012.1"/>
</dbReference>
<feature type="region of interest" description="Disordered" evidence="1">
    <location>
        <begin position="213"/>
        <end position="238"/>
    </location>
</feature>
<evidence type="ECO:0000256" key="1">
    <source>
        <dbReference type="SAM" id="MobiDB-lite"/>
    </source>
</evidence>
<feature type="compositionally biased region" description="Low complexity" evidence="1">
    <location>
        <begin position="287"/>
        <end position="300"/>
    </location>
</feature>
<feature type="region of interest" description="Disordered" evidence="1">
    <location>
        <begin position="65"/>
        <end position="89"/>
    </location>
</feature>
<evidence type="ECO:0000313" key="3">
    <source>
        <dbReference type="Proteomes" id="UP000245680"/>
    </source>
</evidence>
<comment type="caution">
    <text evidence="2">The sequence shown here is derived from an EMBL/GenBank/DDBJ whole genome shotgun (WGS) entry which is preliminary data.</text>
</comment>
<sequence length="640" mass="66545">MTRLYALDLSGDRAALHLWDGAAWHSLGTAAETGAAALPRELAALLTPAVGAPVAVVLPEDQIRRRRRLGAQDPPPGEDVPDPGGSDAAALRTDWHEASGTRHEAAVPVAVLAETENFLQALKVVPAGCLAAPQTGGMDKAAWFGCVRSPVEGGRATDRPAMLGRPEPVGKTAPVAPTEMQGVQTDVSTAEAHAPPAPARARALDAARRDPAHLAPLPEDESTPRARRVRRPGPLPRGTRRLAALVGLLALGLGGLALRTGAPDAPAALPAPLIAADVTAPTRDTQQEAALPAPQPATAPVRAALPDLPGRDTSQPGATAARVPAPELARMDVPVGMDEIATFFTPPPVLTAPAARAFIDGLTLPGIDPSFRTDALALDQAETPPGAVAAATTLTPPGPPAQVYVVDENGLIRPSAEGRRSPDGFLVVAGSPPAQTRPRPERIEPETVTVLRRADLPEDDPLRRLEPRLRPDRLTERFERDRLGGKTETELALFAPRPRPASAQESEAAVAAPATAQAVALGPRPTARSAQKLAAFKAAAARTPVASIAATEVETPRNTSPKAATDRATTNARLNLAEVNLLGTFGSSRSPRALVRLPSGRVINVSVGDRVDGGRVAGISDGRLNYVKSGRTLTLTMPRG</sequence>
<organism evidence="2 3">
    <name type="scientific">Meridianimarinicoccus roseus</name>
    <dbReference type="NCBI Taxonomy" id="2072018"/>
    <lineage>
        <taxon>Bacteria</taxon>
        <taxon>Pseudomonadati</taxon>
        <taxon>Pseudomonadota</taxon>
        <taxon>Alphaproteobacteria</taxon>
        <taxon>Rhodobacterales</taxon>
        <taxon>Paracoccaceae</taxon>
        <taxon>Meridianimarinicoccus</taxon>
    </lineage>
</organism>
<dbReference type="AlphaFoldDB" id="A0A2V2LPE5"/>
<reference evidence="2 3" key="1">
    <citation type="submission" date="2018-05" db="EMBL/GenBank/DDBJ databases">
        <title>Rhodobacteraceae gen. nov., sp. nov. isolated from sea water.</title>
        <authorList>
            <person name="Ren Y."/>
        </authorList>
    </citation>
    <scope>NUCLEOTIDE SEQUENCE [LARGE SCALE GENOMIC DNA]</scope>
    <source>
        <strain evidence="2 3">TG-679</strain>
    </source>
</reference>
<evidence type="ECO:0008006" key="4">
    <source>
        <dbReference type="Google" id="ProtNLM"/>
    </source>
</evidence>
<name>A0A2V2LPE5_9RHOB</name>
<dbReference type="OrthoDB" id="7870459at2"/>
<gene>
    <name evidence="2" type="ORF">DKT77_03395</name>
</gene>
<keyword evidence="3" id="KW-1185">Reference proteome</keyword>
<dbReference type="Proteomes" id="UP000245680">
    <property type="component" value="Unassembled WGS sequence"/>
</dbReference>
<proteinExistence type="predicted"/>
<accession>A0A2V2LPE5</accession>
<dbReference type="EMBL" id="QGKU01000012">
    <property type="protein sequence ID" value="PWR04099.1"/>
    <property type="molecule type" value="Genomic_DNA"/>
</dbReference>
<feature type="region of interest" description="Disordered" evidence="1">
    <location>
        <begin position="282"/>
        <end position="323"/>
    </location>
</feature>
<feature type="region of interest" description="Disordered" evidence="1">
    <location>
        <begin position="153"/>
        <end position="175"/>
    </location>
</feature>
<evidence type="ECO:0000313" key="2">
    <source>
        <dbReference type="EMBL" id="PWR04099.1"/>
    </source>
</evidence>
<protein>
    <recommendedName>
        <fullName evidence="4">Type IV pilus biogenesis protein PilP</fullName>
    </recommendedName>
</protein>